<accession>A0ABU7ART7</accession>
<dbReference type="Pfam" id="PF07686">
    <property type="entry name" value="V-set"/>
    <property type="match status" value="1"/>
</dbReference>
<evidence type="ECO:0000313" key="2">
    <source>
        <dbReference type="EMBL" id="MED6240783.1"/>
    </source>
</evidence>
<dbReference type="EMBL" id="JAHUTI010026648">
    <property type="protein sequence ID" value="MED6240783.1"/>
    <property type="molecule type" value="Genomic_DNA"/>
</dbReference>
<proteinExistence type="predicted"/>
<sequence length="146" mass="16720">MYHCAVLDWNENTWRGTYLSIKGHSERILNYQVVQEGKLSDPVHESNLVTLQCSVISAFNHNICPEDISVFWFRSKSDKSDPDVIYADGERHDECQKKSEFQRRCVFSKNISRSDTGTYYCAVASCGEIFFGNGTNQQVGMIMFLV</sequence>
<name>A0ABU7ART7_9TELE</name>
<dbReference type="InterPro" id="IPR007110">
    <property type="entry name" value="Ig-like_dom"/>
</dbReference>
<evidence type="ECO:0000259" key="1">
    <source>
        <dbReference type="PROSITE" id="PS50835"/>
    </source>
</evidence>
<dbReference type="InterPro" id="IPR013783">
    <property type="entry name" value="Ig-like_fold"/>
</dbReference>
<dbReference type="PROSITE" id="PS50835">
    <property type="entry name" value="IG_LIKE"/>
    <property type="match status" value="1"/>
</dbReference>
<feature type="domain" description="Ig-like" evidence="1">
    <location>
        <begin position="45"/>
        <end position="123"/>
    </location>
</feature>
<dbReference type="InterPro" id="IPR036179">
    <property type="entry name" value="Ig-like_dom_sf"/>
</dbReference>
<dbReference type="InterPro" id="IPR013106">
    <property type="entry name" value="Ig_V-set"/>
</dbReference>
<protein>
    <recommendedName>
        <fullName evidence="1">Ig-like domain-containing protein</fullName>
    </recommendedName>
</protein>
<organism evidence="2 3">
    <name type="scientific">Ataeniobius toweri</name>
    <dbReference type="NCBI Taxonomy" id="208326"/>
    <lineage>
        <taxon>Eukaryota</taxon>
        <taxon>Metazoa</taxon>
        <taxon>Chordata</taxon>
        <taxon>Craniata</taxon>
        <taxon>Vertebrata</taxon>
        <taxon>Euteleostomi</taxon>
        <taxon>Actinopterygii</taxon>
        <taxon>Neopterygii</taxon>
        <taxon>Teleostei</taxon>
        <taxon>Neoteleostei</taxon>
        <taxon>Acanthomorphata</taxon>
        <taxon>Ovalentaria</taxon>
        <taxon>Atherinomorphae</taxon>
        <taxon>Cyprinodontiformes</taxon>
        <taxon>Goodeidae</taxon>
        <taxon>Ataeniobius</taxon>
    </lineage>
</organism>
<keyword evidence="3" id="KW-1185">Reference proteome</keyword>
<dbReference type="Gene3D" id="2.60.40.10">
    <property type="entry name" value="Immunoglobulins"/>
    <property type="match status" value="1"/>
</dbReference>
<dbReference type="Proteomes" id="UP001345963">
    <property type="component" value="Unassembled WGS sequence"/>
</dbReference>
<comment type="caution">
    <text evidence="2">The sequence shown here is derived from an EMBL/GenBank/DDBJ whole genome shotgun (WGS) entry which is preliminary data.</text>
</comment>
<evidence type="ECO:0000313" key="3">
    <source>
        <dbReference type="Proteomes" id="UP001345963"/>
    </source>
</evidence>
<dbReference type="CDD" id="cd00099">
    <property type="entry name" value="IgV"/>
    <property type="match status" value="1"/>
</dbReference>
<reference evidence="2 3" key="1">
    <citation type="submission" date="2021-07" db="EMBL/GenBank/DDBJ databases">
        <authorList>
            <person name="Palmer J.M."/>
        </authorList>
    </citation>
    <scope>NUCLEOTIDE SEQUENCE [LARGE SCALE GENOMIC DNA]</scope>
    <source>
        <strain evidence="2 3">AT_MEX2019</strain>
        <tissue evidence="2">Muscle</tissue>
    </source>
</reference>
<dbReference type="SUPFAM" id="SSF48726">
    <property type="entry name" value="Immunoglobulin"/>
    <property type="match status" value="1"/>
</dbReference>
<gene>
    <name evidence="2" type="ORF">ATANTOWER_028062</name>
</gene>